<dbReference type="GO" id="GO:0005886">
    <property type="term" value="C:plasma membrane"/>
    <property type="evidence" value="ECO:0007669"/>
    <property type="project" value="TreeGrafter"/>
</dbReference>
<dbReference type="CDD" id="cd14014">
    <property type="entry name" value="STKc_PknB_like"/>
    <property type="match status" value="1"/>
</dbReference>
<dbReference type="SMART" id="SM00220">
    <property type="entry name" value="S_TKc"/>
    <property type="match status" value="1"/>
</dbReference>
<dbReference type="InterPro" id="IPR050469">
    <property type="entry name" value="Diguanylate_Cyclase"/>
</dbReference>
<dbReference type="RefSeq" id="WP_244945448.1">
    <property type="nucleotide sequence ID" value="NZ_RJKL01000001.1"/>
</dbReference>
<dbReference type="EMBL" id="RJKL01000001">
    <property type="protein sequence ID" value="ROP33056.1"/>
    <property type="molecule type" value="Genomic_DNA"/>
</dbReference>
<evidence type="ECO:0000256" key="1">
    <source>
        <dbReference type="ARBA" id="ARBA00004167"/>
    </source>
</evidence>
<dbReference type="PANTHER" id="PTHR45138:SF9">
    <property type="entry name" value="DIGUANYLATE CYCLASE DGCM-RELATED"/>
    <property type="match status" value="1"/>
</dbReference>
<dbReference type="SMART" id="SM00065">
    <property type="entry name" value="GAF"/>
    <property type="match status" value="2"/>
</dbReference>
<sequence>MTGRSEMSEAQRPESVRRPAELTGLDIEAELGRGAFTTVFQVRRGDERYALKRPRGEAADAPDTMLAFCREAALLACVDHPGVVRAYAAGRHQDGPALVTELLDGRSLADLLADGPLPQERVVRLAAELAQALAAAHRTGLVHRDIKPHNVMVPAHGPAKLIDFGLATLGQDLDTADKTVGTFLYCSPEQSGMLKRPVDGRSDLYSLGVVLFQCLTGRPPFSAADVGELLRLHTTAPVPGLGPEIDPALAEVVTRLLAKDPDDRYQSPTALLTALRACAGGLRSAPVDAGAGRWPLFGRGAESRQLTERWLRARAGAGGAAVVRGPAGSGRSSLAAEAAAAAGATVLRGRCAEGEEVPLGGLRAALEGHLDAVGRMEQQERDVAQERIRTAAAAAGPGLVAGLSPRLAPLLGDATASDSRDDRLLAAVAVFLSELARVGEGLLLVLDDVQWLDTASRRVLAMLDPELATLPLLVLLTELDGAARPLTELDGALDTTVRCEPLDADATAALIASRLPGARVPDGLRTHVAALADGSPLAIVAYLLQLVDAGLLVPLWGEWYFDTTGAEGLPVASDARSLIVTRLQGLPGDVCEVLAAASVVGGRFRQEVLTAVCGLSAGTVAAALGTAVHRRIVEIGDGGRYGFVHAALRDTLLADVAPKLRQRLHAAAAAALDLLPPALRDTDHEYVLARHHRHAGEAADPDARRRSALAAGRRALADQAPADAIEYLTDITGSEGAAGSEVLHPLAVAYLRAGHFADCRQTLDRALATETDRQRRAELRTTLVELHHTTWADERAVQAATEALHELGRPLPANKPVRLLSTLALAAAGALVRRTGIGYGTAKGRRRDDLAALAAVLDAGGYAAALGMRLREAAVFTLRALYAINRIGLCPEYVRVYALIGYVTAMLRLHGTAQRCLTRATRDAEKLRDPQLIAYVEWVLGLAQLFAGIDDGSTYERALARHSHWFHPAQMLPGMATTALRLMLRGYTRESKADYERSLQRLVDPSQVYGTSFSMLGVLIPAQLGLPAEAAAVDAAMREALPPGIATPVQRANIATASLCAAVEEGEFGARFDEIVAEFEGLNLNKSELMAQLKWFYVWRAHGRMAQVRLADEAERPARLLAAEQATRELGRVASTVLLRTGHRTAQAALLHLRGEHRKAIVLADKVERDSRALDAPLVTFEVARIRARALRALGHTGEAERQARIANLLAETYGWEHRRRQVRMEFAIDDAPSHPKRVLSDLDSRTGRNRRLEALQQVSAAGATVLDPQRLARVALDETLRILGAERALLFLVDEAGATVPFAGRDAAGNDLDTVTDYGSTLVQRVIETGEALVVAGTEQGAALGSQSVVVHGLRSIMVAPVQFKGRILGVAYLDSRMARGIFTEDDVEVLTAITSHVAVSLETARAAQLGLAVQTARHQQQLAETLRSSLAELSAILDPSQVLHRLFATLHTHVGATAGGLLLAGEAGLDIVAVAGSADPALHGSWLADGVDPMLAAARVADTPVTLPASPELRERLLGDAEVALAVPLVSHDGLVGVVLLGGAGFDDTAREIAAALASQGMSAYANAGLFARVQELATTDELTGVNNRRHFYSLATTLLNAAARNGHELAAVMLDIDNFKAVNDTYGHGVGDDVIREVARRVTQSIRFCDVLGRYGGEEFAVILPDLDESGPNLAERIREAIAATAIPTRDGALPVTVSVGITHLHPEDDGLDQVLARADHALYRAKQGGRNRVEQA</sequence>
<dbReference type="InterPro" id="IPR029787">
    <property type="entry name" value="Nucleotide_cyclase"/>
</dbReference>
<dbReference type="SMART" id="SM00267">
    <property type="entry name" value="GGDEF"/>
    <property type="match status" value="1"/>
</dbReference>
<dbReference type="Pfam" id="PF01590">
    <property type="entry name" value="GAF"/>
    <property type="match status" value="1"/>
</dbReference>
<dbReference type="Proteomes" id="UP000271683">
    <property type="component" value="Unassembled WGS sequence"/>
</dbReference>
<dbReference type="InterPro" id="IPR043128">
    <property type="entry name" value="Rev_trsase/Diguanyl_cyclase"/>
</dbReference>
<dbReference type="PROSITE" id="PS50011">
    <property type="entry name" value="PROTEIN_KINASE_DOM"/>
    <property type="match status" value="1"/>
</dbReference>
<comment type="subcellular location">
    <subcellularLocation>
        <location evidence="1">Membrane</location>
        <topology evidence="1">Single-pass membrane protein</topology>
    </subcellularLocation>
</comment>
<dbReference type="Pfam" id="PF00069">
    <property type="entry name" value="Pkinase"/>
    <property type="match status" value="1"/>
</dbReference>
<organism evidence="5 6">
    <name type="scientific">Couchioplanes caeruleus</name>
    <dbReference type="NCBI Taxonomy" id="56438"/>
    <lineage>
        <taxon>Bacteria</taxon>
        <taxon>Bacillati</taxon>
        <taxon>Actinomycetota</taxon>
        <taxon>Actinomycetes</taxon>
        <taxon>Micromonosporales</taxon>
        <taxon>Micromonosporaceae</taxon>
        <taxon>Couchioplanes</taxon>
    </lineage>
</organism>
<dbReference type="PROSITE" id="PS00108">
    <property type="entry name" value="PROTEIN_KINASE_ST"/>
    <property type="match status" value="1"/>
</dbReference>
<dbReference type="Gene3D" id="3.30.450.40">
    <property type="match status" value="2"/>
</dbReference>
<dbReference type="SUPFAM" id="SSF56112">
    <property type="entry name" value="Protein kinase-like (PK-like)"/>
    <property type="match status" value="1"/>
</dbReference>
<dbReference type="FunFam" id="3.30.70.270:FF:000001">
    <property type="entry name" value="Diguanylate cyclase domain protein"/>
    <property type="match status" value="1"/>
</dbReference>
<protein>
    <submittedName>
        <fullName evidence="5">Diguanylate cyclase (GGDEF)-like protein</fullName>
    </submittedName>
</protein>
<dbReference type="SUPFAM" id="SSF52540">
    <property type="entry name" value="P-loop containing nucleoside triphosphate hydrolases"/>
    <property type="match status" value="1"/>
</dbReference>
<dbReference type="GO" id="GO:0052621">
    <property type="term" value="F:diguanylate cyclase activity"/>
    <property type="evidence" value="ECO:0007669"/>
    <property type="project" value="TreeGrafter"/>
</dbReference>
<dbReference type="InterPro" id="IPR000719">
    <property type="entry name" value="Prot_kinase_dom"/>
</dbReference>
<reference evidence="5 6" key="1">
    <citation type="submission" date="2018-11" db="EMBL/GenBank/DDBJ databases">
        <title>Sequencing the genomes of 1000 actinobacteria strains.</title>
        <authorList>
            <person name="Klenk H.-P."/>
        </authorList>
    </citation>
    <scope>NUCLEOTIDE SEQUENCE [LARGE SCALE GENOMIC DNA]</scope>
    <source>
        <strain evidence="5 6">DSM 43634</strain>
    </source>
</reference>
<dbReference type="GO" id="GO:1902201">
    <property type="term" value="P:negative regulation of bacterial-type flagellum-dependent cell motility"/>
    <property type="evidence" value="ECO:0007669"/>
    <property type="project" value="TreeGrafter"/>
</dbReference>
<dbReference type="InterPro" id="IPR011009">
    <property type="entry name" value="Kinase-like_dom_sf"/>
</dbReference>
<dbReference type="Gene3D" id="3.30.70.270">
    <property type="match status" value="1"/>
</dbReference>
<dbReference type="InterPro" id="IPR027417">
    <property type="entry name" value="P-loop_NTPase"/>
</dbReference>
<gene>
    <name evidence="5" type="ORF">EDD30_6025</name>
</gene>
<proteinExistence type="predicted"/>
<feature type="region of interest" description="Disordered" evidence="2">
    <location>
        <begin position="1"/>
        <end position="20"/>
    </location>
</feature>
<evidence type="ECO:0000259" key="4">
    <source>
        <dbReference type="PROSITE" id="PS50887"/>
    </source>
</evidence>
<dbReference type="GO" id="GO:0005524">
    <property type="term" value="F:ATP binding"/>
    <property type="evidence" value="ECO:0007669"/>
    <property type="project" value="InterPro"/>
</dbReference>
<dbReference type="SUPFAM" id="SSF55073">
    <property type="entry name" value="Nucleotide cyclase"/>
    <property type="match status" value="1"/>
</dbReference>
<dbReference type="PROSITE" id="PS50887">
    <property type="entry name" value="GGDEF"/>
    <property type="match status" value="1"/>
</dbReference>
<evidence type="ECO:0000259" key="3">
    <source>
        <dbReference type="PROSITE" id="PS50011"/>
    </source>
</evidence>
<feature type="domain" description="GGDEF" evidence="4">
    <location>
        <begin position="1610"/>
        <end position="1740"/>
    </location>
</feature>
<dbReference type="GO" id="GO:0043709">
    <property type="term" value="P:cell adhesion involved in single-species biofilm formation"/>
    <property type="evidence" value="ECO:0007669"/>
    <property type="project" value="TreeGrafter"/>
</dbReference>
<evidence type="ECO:0000313" key="6">
    <source>
        <dbReference type="Proteomes" id="UP000271683"/>
    </source>
</evidence>
<dbReference type="GO" id="GO:0004672">
    <property type="term" value="F:protein kinase activity"/>
    <property type="evidence" value="ECO:0007669"/>
    <property type="project" value="InterPro"/>
</dbReference>
<dbReference type="InterPro" id="IPR000160">
    <property type="entry name" value="GGDEF_dom"/>
</dbReference>
<dbReference type="InterPro" id="IPR008271">
    <property type="entry name" value="Ser/Thr_kinase_AS"/>
</dbReference>
<evidence type="ECO:0000256" key="2">
    <source>
        <dbReference type="SAM" id="MobiDB-lite"/>
    </source>
</evidence>
<dbReference type="Gene3D" id="1.10.510.10">
    <property type="entry name" value="Transferase(Phosphotransferase) domain 1"/>
    <property type="match status" value="1"/>
</dbReference>
<dbReference type="PANTHER" id="PTHR45138">
    <property type="entry name" value="REGULATORY COMPONENTS OF SENSORY TRANSDUCTION SYSTEM"/>
    <property type="match status" value="1"/>
</dbReference>
<dbReference type="InterPro" id="IPR041664">
    <property type="entry name" value="AAA_16"/>
</dbReference>
<comment type="caution">
    <text evidence="5">The sequence shown here is derived from an EMBL/GenBank/DDBJ whole genome shotgun (WGS) entry which is preliminary data.</text>
</comment>
<name>A0A3N1GSF6_9ACTN</name>
<evidence type="ECO:0000313" key="5">
    <source>
        <dbReference type="EMBL" id="ROP33056.1"/>
    </source>
</evidence>
<dbReference type="InterPro" id="IPR029016">
    <property type="entry name" value="GAF-like_dom_sf"/>
</dbReference>
<dbReference type="CDD" id="cd01949">
    <property type="entry name" value="GGDEF"/>
    <property type="match status" value="1"/>
</dbReference>
<dbReference type="InterPro" id="IPR003018">
    <property type="entry name" value="GAF"/>
</dbReference>
<dbReference type="Pfam" id="PF13191">
    <property type="entry name" value="AAA_16"/>
    <property type="match status" value="1"/>
</dbReference>
<dbReference type="SUPFAM" id="SSF55781">
    <property type="entry name" value="GAF domain-like"/>
    <property type="match status" value="2"/>
</dbReference>
<dbReference type="Pfam" id="PF00990">
    <property type="entry name" value="GGDEF"/>
    <property type="match status" value="1"/>
</dbReference>
<accession>A0A3N1GSF6</accession>
<feature type="domain" description="Protein kinase" evidence="3">
    <location>
        <begin position="25"/>
        <end position="276"/>
    </location>
</feature>
<dbReference type="NCBIfam" id="TIGR00254">
    <property type="entry name" value="GGDEF"/>
    <property type="match status" value="1"/>
</dbReference>